<protein>
    <submittedName>
        <fullName evidence="2">VOC family protein</fullName>
    </submittedName>
</protein>
<evidence type="ECO:0000313" key="2">
    <source>
        <dbReference type="EMBL" id="MCF6136559.1"/>
    </source>
</evidence>
<comment type="caution">
    <text evidence="2">The sequence shown here is derived from an EMBL/GenBank/DDBJ whole genome shotgun (WGS) entry which is preliminary data.</text>
</comment>
<dbReference type="InterPro" id="IPR052393">
    <property type="entry name" value="Cadmium-induced_rsp"/>
</dbReference>
<dbReference type="InterPro" id="IPR029068">
    <property type="entry name" value="Glyas_Bleomycin-R_OHBP_Dase"/>
</dbReference>
<dbReference type="SUPFAM" id="SSF54593">
    <property type="entry name" value="Glyoxalase/Bleomycin resistance protein/Dihydroxybiphenyl dioxygenase"/>
    <property type="match status" value="1"/>
</dbReference>
<organism evidence="2 3">
    <name type="scientific">Pseudalkalibacillus berkeleyi</name>
    <dbReference type="NCBI Taxonomy" id="1069813"/>
    <lineage>
        <taxon>Bacteria</taxon>
        <taxon>Bacillati</taxon>
        <taxon>Bacillota</taxon>
        <taxon>Bacilli</taxon>
        <taxon>Bacillales</taxon>
        <taxon>Fictibacillaceae</taxon>
        <taxon>Pseudalkalibacillus</taxon>
    </lineage>
</organism>
<dbReference type="Gene3D" id="3.10.180.10">
    <property type="entry name" value="2,3-Dihydroxybiphenyl 1,2-Dioxygenase, domain 1"/>
    <property type="match status" value="1"/>
</dbReference>
<dbReference type="PROSITE" id="PS51819">
    <property type="entry name" value="VOC"/>
    <property type="match status" value="1"/>
</dbReference>
<proteinExistence type="predicted"/>
<evidence type="ECO:0000259" key="1">
    <source>
        <dbReference type="PROSITE" id="PS51819"/>
    </source>
</evidence>
<keyword evidence="3" id="KW-1185">Reference proteome</keyword>
<dbReference type="InterPro" id="IPR004360">
    <property type="entry name" value="Glyas_Fos-R_dOase_dom"/>
</dbReference>
<dbReference type="NCBIfam" id="NF041414">
    <property type="entry name" value="ArsI_CadI_VOC"/>
    <property type="match status" value="1"/>
</dbReference>
<dbReference type="PANTHER" id="PTHR41294:SF1">
    <property type="entry name" value="CADMIUM-INDUCED PROTEIN CADI"/>
    <property type="match status" value="1"/>
</dbReference>
<dbReference type="EMBL" id="JAKIJS010000001">
    <property type="protein sequence ID" value="MCF6136559.1"/>
    <property type="molecule type" value="Genomic_DNA"/>
</dbReference>
<dbReference type="PANTHER" id="PTHR41294">
    <property type="entry name" value="CADMIUM-INDUCED PROTEIN CADI"/>
    <property type="match status" value="1"/>
</dbReference>
<dbReference type="InterPro" id="IPR037523">
    <property type="entry name" value="VOC_core"/>
</dbReference>
<sequence>MIRTHMGLNVTDLDASIDFYSKIFNSAPVKVKKDYAKFLPEHLALNFTLNTKDVVEGNQVGHFGIQVESLEEVLNQKERLKELGFFAREEMNTNCCYAIQDKFWVTDPDGNEWEFFYTKRDSDEMTAGEEKKVESNTI</sequence>
<name>A0ABS9GY51_9BACL</name>
<feature type="domain" description="VOC" evidence="1">
    <location>
        <begin position="2"/>
        <end position="118"/>
    </location>
</feature>
<dbReference type="RefSeq" id="WP_236331415.1">
    <property type="nucleotide sequence ID" value="NZ_JAKIJS010000001.1"/>
</dbReference>
<gene>
    <name evidence="2" type="ORF">L2716_02375</name>
</gene>
<evidence type="ECO:0000313" key="3">
    <source>
        <dbReference type="Proteomes" id="UP001649381"/>
    </source>
</evidence>
<dbReference type="Pfam" id="PF00903">
    <property type="entry name" value="Glyoxalase"/>
    <property type="match status" value="1"/>
</dbReference>
<accession>A0ABS9GY51</accession>
<dbReference type="Proteomes" id="UP001649381">
    <property type="component" value="Unassembled WGS sequence"/>
</dbReference>
<reference evidence="2 3" key="1">
    <citation type="submission" date="2022-01" db="EMBL/GenBank/DDBJ databases">
        <title>Alkalihalobacillus sp. EGI L200015, a novel bacterium isolated from a salt lake sediment.</title>
        <authorList>
            <person name="Gao L."/>
            <person name="Fang B.-Z."/>
            <person name="Li W.-J."/>
        </authorList>
    </citation>
    <scope>NUCLEOTIDE SEQUENCE [LARGE SCALE GENOMIC DNA]</scope>
    <source>
        <strain evidence="2 3">KCTC 12718</strain>
    </source>
</reference>
<dbReference type="InterPro" id="IPR049789">
    <property type="entry name" value="ArsI/CadI-like"/>
</dbReference>